<comment type="caution">
    <text evidence="2">The sequence shown here is derived from an EMBL/GenBank/DDBJ whole genome shotgun (WGS) entry which is preliminary data.</text>
</comment>
<feature type="region of interest" description="Disordered" evidence="1">
    <location>
        <begin position="129"/>
        <end position="201"/>
    </location>
</feature>
<feature type="compositionally biased region" description="Low complexity" evidence="1">
    <location>
        <begin position="180"/>
        <end position="201"/>
    </location>
</feature>
<dbReference type="EMBL" id="JAZGSY010000018">
    <property type="protein sequence ID" value="KAL1843373.1"/>
    <property type="molecule type" value="Genomic_DNA"/>
</dbReference>
<feature type="compositionally biased region" description="Acidic residues" evidence="1">
    <location>
        <begin position="239"/>
        <end position="249"/>
    </location>
</feature>
<feature type="compositionally biased region" description="Low complexity" evidence="1">
    <location>
        <begin position="296"/>
        <end position="307"/>
    </location>
</feature>
<protein>
    <submittedName>
        <fullName evidence="2">Uncharacterized protein</fullName>
    </submittedName>
</protein>
<evidence type="ECO:0000313" key="2">
    <source>
        <dbReference type="EMBL" id="KAL1843373.1"/>
    </source>
</evidence>
<evidence type="ECO:0000256" key="1">
    <source>
        <dbReference type="SAM" id="MobiDB-lite"/>
    </source>
</evidence>
<sequence>MARASSVIPNIQSLYPAGGYLSSLQSLDPRPLEELHNERSYLLYNLQKQNDRATRLFERYASIEARLTEAATPSEAKKCRKEAALIRSKIAESTQQEQLMLLRLSEIQIELQNRDRWMRVHSQPSSYFQPQHPPFVYPPPAPPAPPPSANMSFSSDVLPHPQSNMCEAPAQFQSHNDKNTPTTATTTTHPTCPCPSSSSVLSPLSPCFTPGVCFIEDIWSRASKTPSADKEEAKSWSELAEEEDEEEEEGSRGTGSGFTDEEAIGANENRDGGGVDSAAGDGGDAGGDGNGGELPYQHQNHYQQQRQQKGDRPEEKRHGALPTKPTTNPTYDADSEGRDERDNNNKTGLNKGGEYEEEDMHAWRTRLRRISLFLPVSVRSAGEGEGREEKRMSLPHLKGLWHNGSRRGSAQSTMCYYYTVTFDCQHMTNVKSYCNLRGQRGHRMEFRGSRFQRGPCGDPMCTTPSPGR</sequence>
<keyword evidence="3" id="KW-1185">Reference proteome</keyword>
<dbReference type="Proteomes" id="UP001583172">
    <property type="component" value="Unassembled WGS sequence"/>
</dbReference>
<evidence type="ECO:0000313" key="3">
    <source>
        <dbReference type="Proteomes" id="UP001583172"/>
    </source>
</evidence>
<reference evidence="2 3" key="1">
    <citation type="journal article" date="2024" name="Commun. Biol.">
        <title>Comparative genomic analysis of thermophilic fungi reveals convergent evolutionary adaptations and gene losses.</title>
        <authorList>
            <person name="Steindorff A.S."/>
            <person name="Aguilar-Pontes M.V."/>
            <person name="Robinson A.J."/>
            <person name="Andreopoulos B."/>
            <person name="LaButti K."/>
            <person name="Kuo A."/>
            <person name="Mondo S."/>
            <person name="Riley R."/>
            <person name="Otillar R."/>
            <person name="Haridas S."/>
            <person name="Lipzen A."/>
            <person name="Grimwood J."/>
            <person name="Schmutz J."/>
            <person name="Clum A."/>
            <person name="Reid I.D."/>
            <person name="Moisan M.C."/>
            <person name="Butler G."/>
            <person name="Nguyen T.T.M."/>
            <person name="Dewar K."/>
            <person name="Conant G."/>
            <person name="Drula E."/>
            <person name="Henrissat B."/>
            <person name="Hansel C."/>
            <person name="Singer S."/>
            <person name="Hutchinson M.I."/>
            <person name="de Vries R.P."/>
            <person name="Natvig D.O."/>
            <person name="Powell A.J."/>
            <person name="Tsang A."/>
            <person name="Grigoriev I.V."/>
        </authorList>
    </citation>
    <scope>NUCLEOTIDE SEQUENCE [LARGE SCALE GENOMIC DNA]</scope>
    <source>
        <strain evidence="2 3">CBS 620.91</strain>
    </source>
</reference>
<proteinExistence type="predicted"/>
<accession>A0ABR3VNY6</accession>
<feature type="compositionally biased region" description="Basic and acidic residues" evidence="1">
    <location>
        <begin position="308"/>
        <end position="318"/>
    </location>
</feature>
<organism evidence="2 3">
    <name type="scientific">Humicola insolens</name>
    <name type="common">Soft-rot fungus</name>
    <dbReference type="NCBI Taxonomy" id="85995"/>
    <lineage>
        <taxon>Eukaryota</taxon>
        <taxon>Fungi</taxon>
        <taxon>Dikarya</taxon>
        <taxon>Ascomycota</taxon>
        <taxon>Pezizomycotina</taxon>
        <taxon>Sordariomycetes</taxon>
        <taxon>Sordariomycetidae</taxon>
        <taxon>Sordariales</taxon>
        <taxon>Chaetomiaceae</taxon>
        <taxon>Mycothermus</taxon>
    </lineage>
</organism>
<feature type="compositionally biased region" description="Pro residues" evidence="1">
    <location>
        <begin position="131"/>
        <end position="148"/>
    </location>
</feature>
<gene>
    <name evidence="2" type="ORF">VTJ49DRAFT_1960</name>
</gene>
<feature type="compositionally biased region" description="Gly residues" evidence="1">
    <location>
        <begin position="274"/>
        <end position="292"/>
    </location>
</feature>
<feature type="compositionally biased region" description="Basic and acidic residues" evidence="1">
    <location>
        <begin position="335"/>
        <end position="344"/>
    </location>
</feature>
<name>A0ABR3VNY6_HUMIN</name>
<feature type="region of interest" description="Disordered" evidence="1">
    <location>
        <begin position="223"/>
        <end position="358"/>
    </location>
</feature>
<feature type="compositionally biased region" description="Polar residues" evidence="1">
    <location>
        <begin position="149"/>
        <end position="165"/>
    </location>
</feature>